<dbReference type="AlphaFoldDB" id="A0A8H4W2D0"/>
<sequence>MLRFSFKGGEEEEPEKDDGDGEWMPIGGDAGMYSTDQQLERTSTSTARRPTTSPPRGVSAPWGRYPVKVAGSNGTFVHLNLDRGDEESGFTEKRRDNQPLASWSFNVDVMAITNGTPKISNSIRHNGKEFEIGKRLLSSVIDEYAAEDLDHSFAMVAKSRISRILDGFDLADREPIAYLGLQDPRYNIMELAAMKLGRPILLPGYRNALPNTAHILSSAGCKTLFYSKPNRKMCESLKLLVDGLRNFEVPDLQDMISTKAEHYPYIKTWGEVKNGTVLIAHTPGSTGMPKPIHITHEYLSAMDGFGHTPPVEGRIMASTALCTPGSTVFIGTNFYHISGAAFPFCAILQRYTLVFGPPDLLPEGSIVRDIAKSVKLNGMHINWLEAPLAQTTGDWIHKHLPKVLLWQFLGSTKNYALPLLVPPKSHWSYFEFHPTLGPTLEPIDETNDVCEVVIHRHPDPKFWWSTPVLSVSPGIEEYRMRDLLRRCTTLDLRICGNSKGG</sequence>
<name>A0A8H4W2D0_9HELO</name>
<evidence type="ECO:0000259" key="4">
    <source>
        <dbReference type="Pfam" id="PF00501"/>
    </source>
</evidence>
<feature type="compositionally biased region" description="Acidic residues" evidence="3">
    <location>
        <begin position="10"/>
        <end position="21"/>
    </location>
</feature>
<dbReference type="SUPFAM" id="SSF56801">
    <property type="entry name" value="Acetyl-CoA synthetase-like"/>
    <property type="match status" value="1"/>
</dbReference>
<organism evidence="5 6">
    <name type="scientific">Cudoniella acicularis</name>
    <dbReference type="NCBI Taxonomy" id="354080"/>
    <lineage>
        <taxon>Eukaryota</taxon>
        <taxon>Fungi</taxon>
        <taxon>Dikarya</taxon>
        <taxon>Ascomycota</taxon>
        <taxon>Pezizomycotina</taxon>
        <taxon>Leotiomycetes</taxon>
        <taxon>Helotiales</taxon>
        <taxon>Tricladiaceae</taxon>
        <taxon>Cudoniella</taxon>
    </lineage>
</organism>
<dbReference type="InterPro" id="IPR042099">
    <property type="entry name" value="ANL_N_sf"/>
</dbReference>
<dbReference type="InterPro" id="IPR000873">
    <property type="entry name" value="AMP-dep_synth/lig_dom"/>
</dbReference>
<accession>A0A8H4W2D0</accession>
<evidence type="ECO:0000256" key="2">
    <source>
        <dbReference type="ARBA" id="ARBA00022553"/>
    </source>
</evidence>
<dbReference type="Proteomes" id="UP000566819">
    <property type="component" value="Unassembled WGS sequence"/>
</dbReference>
<feature type="compositionally biased region" description="Low complexity" evidence="3">
    <location>
        <begin position="41"/>
        <end position="56"/>
    </location>
</feature>
<evidence type="ECO:0000313" key="6">
    <source>
        <dbReference type="Proteomes" id="UP000566819"/>
    </source>
</evidence>
<keyword evidence="6" id="KW-1185">Reference proteome</keyword>
<protein>
    <recommendedName>
        <fullName evidence="4">AMP-dependent synthetase/ligase domain-containing protein</fullName>
    </recommendedName>
</protein>
<dbReference type="PANTHER" id="PTHR43439">
    <property type="entry name" value="PHENYLACETATE-COENZYME A LIGASE"/>
    <property type="match status" value="1"/>
</dbReference>
<evidence type="ECO:0000256" key="1">
    <source>
        <dbReference type="ARBA" id="ARBA00022450"/>
    </source>
</evidence>
<dbReference type="Pfam" id="PF00501">
    <property type="entry name" value="AMP-binding"/>
    <property type="match status" value="1"/>
</dbReference>
<feature type="region of interest" description="Disordered" evidence="3">
    <location>
        <begin position="1"/>
        <end position="64"/>
    </location>
</feature>
<dbReference type="EMBL" id="JAAMPI010000806">
    <property type="protein sequence ID" value="KAF4628484.1"/>
    <property type="molecule type" value="Genomic_DNA"/>
</dbReference>
<reference evidence="5 6" key="1">
    <citation type="submission" date="2020-03" db="EMBL/GenBank/DDBJ databases">
        <title>Draft Genome Sequence of Cudoniella acicularis.</title>
        <authorList>
            <person name="Buettner E."/>
            <person name="Kellner H."/>
        </authorList>
    </citation>
    <scope>NUCLEOTIDE SEQUENCE [LARGE SCALE GENOMIC DNA]</scope>
    <source>
        <strain evidence="5 6">DSM 108380</strain>
    </source>
</reference>
<evidence type="ECO:0000256" key="3">
    <source>
        <dbReference type="SAM" id="MobiDB-lite"/>
    </source>
</evidence>
<dbReference type="OrthoDB" id="429813at2759"/>
<proteinExistence type="predicted"/>
<comment type="caution">
    <text evidence="5">The sequence shown here is derived from an EMBL/GenBank/DDBJ whole genome shotgun (WGS) entry which is preliminary data.</text>
</comment>
<dbReference type="Gene3D" id="3.40.50.12780">
    <property type="entry name" value="N-terminal domain of ligase-like"/>
    <property type="match status" value="1"/>
</dbReference>
<gene>
    <name evidence="5" type="ORF">G7Y89_g9672</name>
</gene>
<keyword evidence="1" id="KW-0596">Phosphopantetheine</keyword>
<dbReference type="InterPro" id="IPR051414">
    <property type="entry name" value="Adenylate-forming_Reductase"/>
</dbReference>
<keyword evidence="2" id="KW-0597">Phosphoprotein</keyword>
<dbReference type="PANTHER" id="PTHR43439:SF2">
    <property type="entry name" value="ENZYME, PUTATIVE (JCVI)-RELATED"/>
    <property type="match status" value="1"/>
</dbReference>
<evidence type="ECO:0000313" key="5">
    <source>
        <dbReference type="EMBL" id="KAF4628484.1"/>
    </source>
</evidence>
<feature type="domain" description="AMP-dependent synthetase/ligase" evidence="4">
    <location>
        <begin position="159"/>
        <end position="372"/>
    </location>
</feature>